<dbReference type="OrthoDB" id="6869716at2"/>
<dbReference type="RefSeq" id="WP_061169439.1">
    <property type="nucleotide sequence ID" value="NZ_FCOA02000015.1"/>
</dbReference>
<gene>
    <name evidence="1" type="ORF">AWB79_04289</name>
</gene>
<dbReference type="PANTHER" id="PTHR36152:SF5">
    <property type="entry name" value="PROTEIN HCP1"/>
    <property type="match status" value="1"/>
</dbReference>
<dbReference type="EMBL" id="FCOA02000015">
    <property type="protein sequence ID" value="SAK73885.1"/>
    <property type="molecule type" value="Genomic_DNA"/>
</dbReference>
<organism evidence="1 2">
    <name type="scientific">Caballeronia hypogeia</name>
    <dbReference type="NCBI Taxonomy" id="1777140"/>
    <lineage>
        <taxon>Bacteria</taxon>
        <taxon>Pseudomonadati</taxon>
        <taxon>Pseudomonadota</taxon>
        <taxon>Betaproteobacteria</taxon>
        <taxon>Burkholderiales</taxon>
        <taxon>Burkholderiaceae</taxon>
        <taxon>Caballeronia</taxon>
    </lineage>
</organism>
<dbReference type="InterPro" id="IPR053165">
    <property type="entry name" value="HSI-I_assembly_Hcp1"/>
</dbReference>
<dbReference type="STRING" id="1777140.AWB79_04289"/>
<dbReference type="SUPFAM" id="SSF141452">
    <property type="entry name" value="Hcp1-like"/>
    <property type="match status" value="1"/>
</dbReference>
<dbReference type="Proteomes" id="UP000054851">
    <property type="component" value="Unassembled WGS sequence"/>
</dbReference>
<reference evidence="1" key="1">
    <citation type="submission" date="2016-01" db="EMBL/GenBank/DDBJ databases">
        <authorList>
            <person name="Peeters C."/>
        </authorList>
    </citation>
    <scope>NUCLEOTIDE SEQUENCE</scope>
    <source>
        <strain evidence="1">LMG 29322</strain>
    </source>
</reference>
<keyword evidence="2" id="KW-1185">Reference proteome</keyword>
<comment type="caution">
    <text evidence="1">The sequence shown here is derived from an EMBL/GenBank/DDBJ whole genome shotgun (WGS) entry which is preliminary data.</text>
</comment>
<dbReference type="AlphaFoldDB" id="A0A158BUZ0"/>
<dbReference type="Pfam" id="PF05638">
    <property type="entry name" value="T6SS_HCP"/>
    <property type="match status" value="1"/>
</dbReference>
<dbReference type="Gene3D" id="2.30.110.20">
    <property type="entry name" value="Hcp1-like"/>
    <property type="match status" value="1"/>
</dbReference>
<evidence type="ECO:0000313" key="2">
    <source>
        <dbReference type="Proteomes" id="UP000054851"/>
    </source>
</evidence>
<name>A0A158BUZ0_9BURK</name>
<protein>
    <submittedName>
        <fullName evidence="1">Hcp1 family type VI secretion system effector</fullName>
    </submittedName>
</protein>
<sequence length="160" mass="16972">MATIDCYLKIDGIEGESKHKGAEGQIEVQSFDWDVTNSGSATVGGGSGQGKAKPGLFTFSHFYDKASPTLAKDCVSGKHLANAKLTVSKSGEGQKEFLTVTMKQVTVTHVGMGGGMGGELHENVSLLYADIEFEYKPQDDKGGLGGAVKFGWDAYTTEVR</sequence>
<dbReference type="InterPro" id="IPR008514">
    <property type="entry name" value="T6SS_Hcp"/>
</dbReference>
<dbReference type="InterPro" id="IPR036624">
    <property type="entry name" value="Hcp1-lik_sf"/>
</dbReference>
<dbReference type="PANTHER" id="PTHR36152">
    <property type="entry name" value="CYTOPLASMIC PROTEIN-RELATED"/>
    <property type="match status" value="1"/>
</dbReference>
<accession>A0A158BUZ0</accession>
<proteinExistence type="predicted"/>
<evidence type="ECO:0000313" key="1">
    <source>
        <dbReference type="EMBL" id="SAK73885.1"/>
    </source>
</evidence>